<dbReference type="EMBL" id="MT144963">
    <property type="protein sequence ID" value="QJI01936.1"/>
    <property type="molecule type" value="Genomic_DNA"/>
</dbReference>
<keyword evidence="1" id="KW-1133">Transmembrane helix</keyword>
<keyword evidence="1" id="KW-0812">Transmembrane</keyword>
<accession>A0A6M3Y0B4</accession>
<protein>
    <recommendedName>
        <fullName evidence="3">Holin</fullName>
    </recommendedName>
</protein>
<sequence>MTKFWELFAESVILQALLALMFGGTVCYMYLTGAEVPDTLIALLSAIVGFYFGGKTQVEARKLVK</sequence>
<evidence type="ECO:0000313" key="2">
    <source>
        <dbReference type="EMBL" id="QJI01936.1"/>
    </source>
</evidence>
<reference evidence="2" key="1">
    <citation type="submission" date="2020-03" db="EMBL/GenBank/DDBJ databases">
        <title>The deep terrestrial virosphere.</title>
        <authorList>
            <person name="Holmfeldt K."/>
            <person name="Nilsson E."/>
            <person name="Simone D."/>
            <person name="Lopez-Fernandez M."/>
            <person name="Wu X."/>
            <person name="de Brujin I."/>
            <person name="Lundin D."/>
            <person name="Andersson A."/>
            <person name="Bertilsson S."/>
            <person name="Dopson M."/>
        </authorList>
    </citation>
    <scope>NUCLEOTIDE SEQUENCE</scope>
    <source>
        <strain evidence="2">TM448B02843</strain>
    </source>
</reference>
<name>A0A6M3Y0B4_9ZZZZ</name>
<dbReference type="AlphaFoldDB" id="A0A6M3Y0B4"/>
<feature type="transmembrane region" description="Helical" evidence="1">
    <location>
        <begin position="12"/>
        <end position="31"/>
    </location>
</feature>
<evidence type="ECO:0000256" key="1">
    <source>
        <dbReference type="SAM" id="Phobius"/>
    </source>
</evidence>
<evidence type="ECO:0008006" key="3">
    <source>
        <dbReference type="Google" id="ProtNLM"/>
    </source>
</evidence>
<proteinExistence type="predicted"/>
<keyword evidence="1" id="KW-0472">Membrane</keyword>
<gene>
    <name evidence="2" type="ORF">TM448B02843_0002</name>
</gene>
<feature type="transmembrane region" description="Helical" evidence="1">
    <location>
        <begin position="37"/>
        <end position="54"/>
    </location>
</feature>
<organism evidence="2">
    <name type="scientific">viral metagenome</name>
    <dbReference type="NCBI Taxonomy" id="1070528"/>
    <lineage>
        <taxon>unclassified sequences</taxon>
        <taxon>metagenomes</taxon>
        <taxon>organismal metagenomes</taxon>
    </lineage>
</organism>